<keyword evidence="10" id="KW-1185">Reference proteome</keyword>
<dbReference type="InterPro" id="IPR016964">
    <property type="entry name" value="Sigma2_recept"/>
</dbReference>
<dbReference type="Pfam" id="PF05241">
    <property type="entry name" value="EBP"/>
    <property type="match status" value="1"/>
</dbReference>
<protein>
    <recommendedName>
        <fullName evidence="8">EXPERA domain-containing protein</fullName>
    </recommendedName>
</protein>
<feature type="transmembrane region" description="Helical" evidence="7">
    <location>
        <begin position="128"/>
        <end position="147"/>
    </location>
</feature>
<evidence type="ECO:0000256" key="3">
    <source>
        <dbReference type="ARBA" id="ARBA00022692"/>
    </source>
</evidence>
<proteinExistence type="inferred from homology"/>
<evidence type="ECO:0000256" key="4">
    <source>
        <dbReference type="ARBA" id="ARBA00022824"/>
    </source>
</evidence>
<dbReference type="GO" id="GO:0005789">
    <property type="term" value="C:endoplasmic reticulum membrane"/>
    <property type="evidence" value="ECO:0007669"/>
    <property type="project" value="UniProtKB-SubCell"/>
</dbReference>
<dbReference type="InterPro" id="IPR033118">
    <property type="entry name" value="EXPERA"/>
</dbReference>
<organism evidence="9 10">
    <name type="scientific">Carnegiea gigantea</name>
    <dbReference type="NCBI Taxonomy" id="171969"/>
    <lineage>
        <taxon>Eukaryota</taxon>
        <taxon>Viridiplantae</taxon>
        <taxon>Streptophyta</taxon>
        <taxon>Embryophyta</taxon>
        <taxon>Tracheophyta</taxon>
        <taxon>Spermatophyta</taxon>
        <taxon>Magnoliopsida</taxon>
        <taxon>eudicotyledons</taxon>
        <taxon>Gunneridae</taxon>
        <taxon>Pentapetalae</taxon>
        <taxon>Caryophyllales</taxon>
        <taxon>Cactineae</taxon>
        <taxon>Cactaceae</taxon>
        <taxon>Cactoideae</taxon>
        <taxon>Echinocereeae</taxon>
        <taxon>Carnegiea</taxon>
    </lineage>
</organism>
<evidence type="ECO:0000256" key="1">
    <source>
        <dbReference type="ARBA" id="ARBA00004477"/>
    </source>
</evidence>
<dbReference type="InterPro" id="IPR051987">
    <property type="entry name" value="Sigma-2_receptor-like"/>
</dbReference>
<gene>
    <name evidence="9" type="ORF">Cgig2_007462</name>
</gene>
<feature type="transmembrane region" description="Helical" evidence="7">
    <location>
        <begin position="7"/>
        <end position="26"/>
    </location>
</feature>
<evidence type="ECO:0000256" key="6">
    <source>
        <dbReference type="ARBA" id="ARBA00023136"/>
    </source>
</evidence>
<keyword evidence="6 7" id="KW-0472">Membrane</keyword>
<dbReference type="AlphaFoldDB" id="A0A9Q1K6V3"/>
<evidence type="ECO:0000313" key="10">
    <source>
        <dbReference type="Proteomes" id="UP001153076"/>
    </source>
</evidence>
<feature type="domain" description="EXPERA" evidence="8">
    <location>
        <begin position="8"/>
        <end position="140"/>
    </location>
</feature>
<dbReference type="PANTHER" id="PTHR31204:SF1">
    <property type="entry name" value="SIGMA INTRACELLULAR RECEPTOR 2"/>
    <property type="match status" value="1"/>
</dbReference>
<evidence type="ECO:0000256" key="2">
    <source>
        <dbReference type="ARBA" id="ARBA00009096"/>
    </source>
</evidence>
<dbReference type="PROSITE" id="PS51751">
    <property type="entry name" value="EXPERA"/>
    <property type="match status" value="1"/>
</dbReference>
<keyword evidence="5 7" id="KW-1133">Transmembrane helix</keyword>
<comment type="similarity">
    <text evidence="2">Belongs to the TMEM97/sigma-2 receptor family.</text>
</comment>
<comment type="subcellular location">
    <subcellularLocation>
        <location evidence="1">Endoplasmic reticulum membrane</location>
        <topology evidence="1">Multi-pass membrane protein</topology>
    </subcellularLocation>
</comment>
<feature type="transmembrane region" description="Helical" evidence="7">
    <location>
        <begin position="97"/>
        <end position="116"/>
    </location>
</feature>
<reference evidence="9" key="1">
    <citation type="submission" date="2022-04" db="EMBL/GenBank/DDBJ databases">
        <title>Carnegiea gigantea Genome sequencing and assembly v2.</title>
        <authorList>
            <person name="Copetti D."/>
            <person name="Sanderson M.J."/>
            <person name="Burquez A."/>
            <person name="Wojciechowski M.F."/>
        </authorList>
    </citation>
    <scope>NUCLEOTIDE SEQUENCE</scope>
    <source>
        <strain evidence="9">SGP5-SGP5p</strain>
        <tissue evidence="9">Aerial part</tissue>
    </source>
</reference>
<dbReference type="PANTHER" id="PTHR31204">
    <property type="entry name" value="SIGMA INTRACELLULAR RECEPTOR 2"/>
    <property type="match status" value="1"/>
</dbReference>
<evidence type="ECO:0000313" key="9">
    <source>
        <dbReference type="EMBL" id="KAJ8437485.1"/>
    </source>
</evidence>
<sequence length="166" mass="18660">MGRVIKLIDAVLFLFFLLIAIVVPLFDTQICLPQEYYPKALVDLSSWYSNEYGDYLIVEKPNFFVGLVWLELFVIWPLSIVNLFGLLSAKSWFNTTCLIYGASVTTSMVAILSELIRSSKASEKLLMVYYPFLGLSVLAVLRGLLPASCKTAVISKRPVPARKKRA</sequence>
<dbReference type="Proteomes" id="UP001153076">
    <property type="component" value="Unassembled WGS sequence"/>
</dbReference>
<dbReference type="PIRSF" id="PIRSF031032">
    <property type="entry name" value="TMP_97_prd"/>
    <property type="match status" value="1"/>
</dbReference>
<dbReference type="EMBL" id="JAKOGI010000297">
    <property type="protein sequence ID" value="KAJ8437485.1"/>
    <property type="molecule type" value="Genomic_DNA"/>
</dbReference>
<evidence type="ECO:0000259" key="8">
    <source>
        <dbReference type="PROSITE" id="PS51751"/>
    </source>
</evidence>
<keyword evidence="4" id="KW-0256">Endoplasmic reticulum</keyword>
<name>A0A9Q1K6V3_9CARY</name>
<feature type="transmembrane region" description="Helical" evidence="7">
    <location>
        <begin position="63"/>
        <end position="85"/>
    </location>
</feature>
<evidence type="ECO:0000256" key="5">
    <source>
        <dbReference type="ARBA" id="ARBA00022989"/>
    </source>
</evidence>
<evidence type="ECO:0000256" key="7">
    <source>
        <dbReference type="PIRNR" id="PIRNR031032"/>
    </source>
</evidence>
<accession>A0A9Q1K6V3</accession>
<comment type="caution">
    <text evidence="9">The sequence shown here is derived from an EMBL/GenBank/DDBJ whole genome shotgun (WGS) entry which is preliminary data.</text>
</comment>
<keyword evidence="3 7" id="KW-0812">Transmembrane</keyword>
<dbReference type="OrthoDB" id="433124at2759"/>